<protein>
    <submittedName>
        <fullName evidence="2">Uncharacterized protein</fullName>
    </submittedName>
</protein>
<evidence type="ECO:0000256" key="1">
    <source>
        <dbReference type="SAM" id="MobiDB-lite"/>
    </source>
</evidence>
<name>A0A940MWP1_9RHOB</name>
<feature type="compositionally biased region" description="Polar residues" evidence="1">
    <location>
        <begin position="1"/>
        <end position="28"/>
    </location>
</feature>
<accession>A0A940MWP1</accession>
<gene>
    <name evidence="2" type="ORF">J5474_22705</name>
</gene>
<evidence type="ECO:0000313" key="2">
    <source>
        <dbReference type="EMBL" id="MBP0485262.1"/>
    </source>
</evidence>
<reference evidence="2" key="1">
    <citation type="submission" date="2021-03" db="EMBL/GenBank/DDBJ databases">
        <title>Sagittula salina sp. nov. strain M10.9X isolated from the marine waste.</title>
        <authorList>
            <person name="Satari L."/>
            <person name="Molina-Menor E."/>
            <person name="Vidal-Verdu A."/>
            <person name="Pascual J."/>
            <person name="Pereto J."/>
            <person name="Porcar M."/>
        </authorList>
    </citation>
    <scope>NUCLEOTIDE SEQUENCE</scope>
    <source>
        <strain evidence="2">M10.9X</strain>
    </source>
</reference>
<feature type="region of interest" description="Disordered" evidence="1">
    <location>
        <begin position="1"/>
        <end position="77"/>
    </location>
</feature>
<evidence type="ECO:0000313" key="3">
    <source>
        <dbReference type="Proteomes" id="UP000675940"/>
    </source>
</evidence>
<feature type="non-terminal residue" evidence="2">
    <location>
        <position position="77"/>
    </location>
</feature>
<feature type="compositionally biased region" description="Polar residues" evidence="1">
    <location>
        <begin position="35"/>
        <end position="77"/>
    </location>
</feature>
<dbReference type="Proteomes" id="UP000675940">
    <property type="component" value="Unassembled WGS sequence"/>
</dbReference>
<keyword evidence="3" id="KW-1185">Reference proteome</keyword>
<sequence>STASSNYRAGDSSSKSLSDFQNINSTDSVNREKTNSNQSQSGQETSFDQQRNKNWGYSYKTGDSASLTTATSYNRTS</sequence>
<dbReference type="EMBL" id="JAGISH010000099">
    <property type="protein sequence ID" value="MBP0485262.1"/>
    <property type="molecule type" value="Genomic_DNA"/>
</dbReference>
<organism evidence="2 3">
    <name type="scientific">Sagittula salina</name>
    <dbReference type="NCBI Taxonomy" id="2820268"/>
    <lineage>
        <taxon>Bacteria</taxon>
        <taxon>Pseudomonadati</taxon>
        <taxon>Pseudomonadota</taxon>
        <taxon>Alphaproteobacteria</taxon>
        <taxon>Rhodobacterales</taxon>
        <taxon>Roseobacteraceae</taxon>
        <taxon>Sagittula</taxon>
    </lineage>
</organism>
<comment type="caution">
    <text evidence="2">The sequence shown here is derived from an EMBL/GenBank/DDBJ whole genome shotgun (WGS) entry which is preliminary data.</text>
</comment>
<dbReference type="RefSeq" id="WP_209364295.1">
    <property type="nucleotide sequence ID" value="NZ_JAGISH010000099.1"/>
</dbReference>
<proteinExistence type="predicted"/>
<dbReference type="AlphaFoldDB" id="A0A940MWP1"/>
<feature type="non-terminal residue" evidence="2">
    <location>
        <position position="1"/>
    </location>
</feature>